<dbReference type="AlphaFoldDB" id="A0A7W9WN74"/>
<feature type="domain" description="ABC transporter" evidence="5">
    <location>
        <begin position="2"/>
        <end position="265"/>
    </location>
</feature>
<dbReference type="InterPro" id="IPR003593">
    <property type="entry name" value="AAA+_ATPase"/>
</dbReference>
<dbReference type="GO" id="GO:0016887">
    <property type="term" value="F:ATP hydrolysis activity"/>
    <property type="evidence" value="ECO:0007669"/>
    <property type="project" value="InterPro"/>
</dbReference>
<proteinExistence type="predicted"/>
<dbReference type="SUPFAM" id="SSF52540">
    <property type="entry name" value="P-loop containing nucleoside triphosphate hydrolases"/>
    <property type="match status" value="1"/>
</dbReference>
<dbReference type="EMBL" id="JACHIB010000006">
    <property type="protein sequence ID" value="MBB6083268.1"/>
    <property type="molecule type" value="Genomic_DNA"/>
</dbReference>
<dbReference type="InterPro" id="IPR027417">
    <property type="entry name" value="P-loop_NTPase"/>
</dbReference>
<dbReference type="Proteomes" id="UP000541136">
    <property type="component" value="Unassembled WGS sequence"/>
</dbReference>
<keyword evidence="4 6" id="KW-0067">ATP-binding</keyword>
<dbReference type="Gene3D" id="3.40.50.300">
    <property type="entry name" value="P-loop containing nucleotide triphosphate hydrolases"/>
    <property type="match status" value="1"/>
</dbReference>
<dbReference type="GO" id="GO:0015192">
    <property type="term" value="F:L-phenylalanine transmembrane transporter activity"/>
    <property type="evidence" value="ECO:0007669"/>
    <property type="project" value="TreeGrafter"/>
</dbReference>
<keyword evidence="1" id="KW-0813">Transport</keyword>
<dbReference type="InterPro" id="IPR003439">
    <property type="entry name" value="ABC_transporter-like_ATP-bd"/>
</dbReference>
<dbReference type="GO" id="GO:0005524">
    <property type="term" value="F:ATP binding"/>
    <property type="evidence" value="ECO:0007669"/>
    <property type="project" value="UniProtKB-KW"/>
</dbReference>
<evidence type="ECO:0000313" key="6">
    <source>
        <dbReference type="EMBL" id="MBB6083268.1"/>
    </source>
</evidence>
<gene>
    <name evidence="6" type="ORF">HNR28_001305</name>
</gene>
<dbReference type="InterPro" id="IPR032823">
    <property type="entry name" value="BCA_ABC_TP_C"/>
</dbReference>
<dbReference type="GO" id="GO:0005304">
    <property type="term" value="F:L-valine transmembrane transporter activity"/>
    <property type="evidence" value="ECO:0007669"/>
    <property type="project" value="TreeGrafter"/>
</dbReference>
<keyword evidence="3" id="KW-0547">Nucleotide-binding</keyword>
<dbReference type="GO" id="GO:1903805">
    <property type="term" value="P:L-valine import across plasma membrane"/>
    <property type="evidence" value="ECO:0007669"/>
    <property type="project" value="TreeGrafter"/>
</dbReference>
<dbReference type="Pfam" id="PF12399">
    <property type="entry name" value="BCA_ABC_TP_C"/>
    <property type="match status" value="1"/>
</dbReference>
<accession>A0A7W9WN74</accession>
<dbReference type="RefSeq" id="WP_151025341.1">
    <property type="nucleotide sequence ID" value="NZ_JACHIB010000006.1"/>
</dbReference>
<reference evidence="6 7" key="1">
    <citation type="submission" date="2020-08" db="EMBL/GenBank/DDBJ databases">
        <title>Genomic Encyclopedia of Type Strains, Phase IV (KMG-IV): sequencing the most valuable type-strain genomes for metagenomic binning, comparative biology and taxonomic classification.</title>
        <authorList>
            <person name="Goeker M."/>
        </authorList>
    </citation>
    <scope>NUCLEOTIDE SEQUENCE [LARGE SCALE GENOMIC DNA]</scope>
    <source>
        <strain evidence="6 7">DSM 12141</strain>
    </source>
</reference>
<dbReference type="GO" id="GO:0042941">
    <property type="term" value="P:D-alanine transmembrane transport"/>
    <property type="evidence" value="ECO:0007669"/>
    <property type="project" value="TreeGrafter"/>
</dbReference>
<name>A0A7W9WN74_CASDE</name>
<evidence type="ECO:0000259" key="5">
    <source>
        <dbReference type="PROSITE" id="PS50893"/>
    </source>
</evidence>
<evidence type="ECO:0000256" key="4">
    <source>
        <dbReference type="ARBA" id="ARBA00022840"/>
    </source>
</evidence>
<dbReference type="GO" id="GO:0015808">
    <property type="term" value="P:L-alanine transport"/>
    <property type="evidence" value="ECO:0007669"/>
    <property type="project" value="TreeGrafter"/>
</dbReference>
<keyword evidence="2" id="KW-1003">Cell membrane</keyword>
<dbReference type="PANTHER" id="PTHR45772">
    <property type="entry name" value="CONSERVED COMPONENT OF ABC TRANSPORTER FOR NATURAL AMINO ACIDS-RELATED"/>
    <property type="match status" value="1"/>
</dbReference>
<keyword evidence="2" id="KW-0472">Membrane</keyword>
<evidence type="ECO:0000256" key="1">
    <source>
        <dbReference type="ARBA" id="ARBA00022448"/>
    </source>
</evidence>
<dbReference type="PANTHER" id="PTHR45772:SF7">
    <property type="entry name" value="AMINO ACID ABC TRANSPORTER ATP-BINDING PROTEIN"/>
    <property type="match status" value="1"/>
</dbReference>
<dbReference type="GO" id="GO:1903806">
    <property type="term" value="P:L-isoleucine import across plasma membrane"/>
    <property type="evidence" value="ECO:0007669"/>
    <property type="project" value="TreeGrafter"/>
</dbReference>
<sequence>MISIEGLSKTFGGLHACDDLSLSIEPGSTTAIVGPNGAGKSTLVQLISGVMRADAGTIRLGATDVTRLAPAHRFSLGMVRSFQTARVFPGMSVLDSVRVGAYYGLFYASHPFSVSSTVRDAAASLLRLPAWRARYREAERHALDIIGLFGERLATRLDHYTYTLSYANRRRVEIARALASRPRLLMLDEPTAGMNPTETEELAALLRDIKAARPELTLIFIEHKMNVVRQMSQRVVVMDAGRIIADGTSEQALNDPKVIEAYLGGRGAAQT</sequence>
<dbReference type="SMART" id="SM00382">
    <property type="entry name" value="AAA"/>
    <property type="match status" value="1"/>
</dbReference>
<dbReference type="PROSITE" id="PS50893">
    <property type="entry name" value="ABC_TRANSPORTER_2"/>
    <property type="match status" value="1"/>
</dbReference>
<evidence type="ECO:0000256" key="2">
    <source>
        <dbReference type="ARBA" id="ARBA00022475"/>
    </source>
</evidence>
<evidence type="ECO:0000256" key="3">
    <source>
        <dbReference type="ARBA" id="ARBA00022741"/>
    </source>
</evidence>
<dbReference type="CDD" id="cd03219">
    <property type="entry name" value="ABC_Mj1267_LivG_branched"/>
    <property type="match status" value="1"/>
</dbReference>
<organism evidence="6 7">
    <name type="scientific">Castellaniella defragrans</name>
    <name type="common">Alcaligenes defragrans</name>
    <dbReference type="NCBI Taxonomy" id="75697"/>
    <lineage>
        <taxon>Bacteria</taxon>
        <taxon>Pseudomonadati</taxon>
        <taxon>Pseudomonadota</taxon>
        <taxon>Betaproteobacteria</taxon>
        <taxon>Burkholderiales</taxon>
        <taxon>Alcaligenaceae</taxon>
        <taxon>Castellaniella</taxon>
    </lineage>
</organism>
<evidence type="ECO:0000313" key="7">
    <source>
        <dbReference type="Proteomes" id="UP000541136"/>
    </source>
</evidence>
<dbReference type="GO" id="GO:0015188">
    <property type="term" value="F:L-isoleucine transmembrane transporter activity"/>
    <property type="evidence" value="ECO:0007669"/>
    <property type="project" value="TreeGrafter"/>
</dbReference>
<dbReference type="InterPro" id="IPR051120">
    <property type="entry name" value="ABC_AA/LPS_Transport"/>
</dbReference>
<comment type="caution">
    <text evidence="6">The sequence shown here is derived from an EMBL/GenBank/DDBJ whole genome shotgun (WGS) entry which is preliminary data.</text>
</comment>
<dbReference type="GO" id="GO:0005886">
    <property type="term" value="C:plasma membrane"/>
    <property type="evidence" value="ECO:0007669"/>
    <property type="project" value="TreeGrafter"/>
</dbReference>
<protein>
    <submittedName>
        <fullName evidence="6">Branched-chain amino acid transport system ATP-binding protein</fullName>
    </submittedName>
</protein>
<dbReference type="Pfam" id="PF00005">
    <property type="entry name" value="ABC_tran"/>
    <property type="match status" value="1"/>
</dbReference>